<accession>A0A093XN68</accession>
<evidence type="ECO:0000313" key="3">
    <source>
        <dbReference type="EMBL" id="KFX46678.1"/>
    </source>
</evidence>
<dbReference type="EMBL" id="JPOX01000018">
    <property type="protein sequence ID" value="KFX46677.1"/>
    <property type="molecule type" value="Genomic_DNA"/>
</dbReference>
<dbReference type="PANTHER" id="PTHR31668">
    <property type="entry name" value="GLUCOSE TRANSPORT TRANSCRIPTION REGULATOR RGT1-RELATED-RELATED"/>
    <property type="match status" value="1"/>
</dbReference>
<proteinExistence type="predicted"/>
<gene>
    <name evidence="3" type="ORF">GQ26_0181600</name>
</gene>
<dbReference type="InterPro" id="IPR007219">
    <property type="entry name" value="XnlR_reg_dom"/>
</dbReference>
<reference evidence="3" key="1">
    <citation type="journal article" date="2014" name="PLoS Genet.">
        <title>Signature Gene Expression Reveals Novel Clues to the Molecular Mechanisms of Dimorphic Transition in Penicillium marneffei.</title>
        <authorList>
            <person name="Yang E."/>
            <person name="Wang G."/>
            <person name="Cai J."/>
            <person name="Woo P.C."/>
            <person name="Lau S.K."/>
            <person name="Yuen K.-Y."/>
            <person name="Chow W.-N."/>
            <person name="Lin X."/>
        </authorList>
    </citation>
    <scope>NUCLEOTIDE SEQUENCE [LARGE SCALE GENOMIC DNA]</scope>
    <source>
        <strain evidence="3">PM1</strain>
    </source>
</reference>
<dbReference type="InterPro" id="IPR050797">
    <property type="entry name" value="Carb_Metab_Trans_Reg"/>
</dbReference>
<evidence type="ECO:0000259" key="2">
    <source>
        <dbReference type="SMART" id="SM00906"/>
    </source>
</evidence>
<dbReference type="SMART" id="SM00906">
    <property type="entry name" value="Fungal_trans"/>
    <property type="match status" value="1"/>
</dbReference>
<dbReference type="GO" id="GO:0006351">
    <property type="term" value="P:DNA-templated transcription"/>
    <property type="evidence" value="ECO:0007669"/>
    <property type="project" value="InterPro"/>
</dbReference>
<name>A0A093XN68_TALMA</name>
<dbReference type="PANTHER" id="PTHR31668:SF10">
    <property type="entry name" value="ZN(II)2CYS6 TRANSCRIPTION FACTOR (EUROFUNG)"/>
    <property type="match status" value="1"/>
</dbReference>
<dbReference type="CDD" id="cd12148">
    <property type="entry name" value="fungal_TF_MHR"/>
    <property type="match status" value="1"/>
</dbReference>
<dbReference type="eggNOG" id="ENOG502RXB4">
    <property type="taxonomic scope" value="Eukaryota"/>
</dbReference>
<protein>
    <submittedName>
        <fullName evidence="3">Putative transcriptional regulatory protein</fullName>
    </submittedName>
</protein>
<feature type="domain" description="Xylanolytic transcriptional activator regulatory" evidence="2">
    <location>
        <begin position="228"/>
        <end position="300"/>
    </location>
</feature>
<dbReference type="Pfam" id="PF04082">
    <property type="entry name" value="Fungal_trans"/>
    <property type="match status" value="1"/>
</dbReference>
<dbReference type="HOGENOM" id="CLU_006632_5_1_1"/>
<sequence length="519" mass="59005">MAVEKGALPVFATRQMRIVRSVATEINIALLKMPLSCGNDSPESIISQLDTSPNGTTVFPNRTCLYVGSSGDHDPNLLRHLVYDDLGRFGDDLWTVWRVSNPDTELSYLAIYPNSHLDCHEEMFCQEKIDSMFGPHEDELIRLYYAHFHCSYPILESEEVFCAQVNSQKIPSSLLSIVLYHGSQFWCYSPLATTTQLHPNYEIIPWIFQSLTFEVIPGQIRAPNHPGFWPLTNMLVGTAQEIGLHVNPENWNILPSERKLRRILWWAVFTHDKWMAHTLGRPSHIVSHNWNVKPLALTDFADDENRISIEGISYAQAFISLCSLTRVLSDVCDNFYSIRAKSETSPTDVVLSKAEIYLSEIQKCTSKMPEITVESPMHDYTTKLMAFFVSLSALRAALSASNTQQSDRAGYTASSIIELIRDRLFPIFEALKTARSTGVWLSYMRGSLTMTGSLLITILLSSVEEQDFHDRQVLLVQYHNYLKSLGDLHTQTGHFEFTLLPLRRLNLIMEQLFGAERTT</sequence>
<comment type="caution">
    <text evidence="3">The sequence shown here is derived from an EMBL/GenBank/DDBJ whole genome shotgun (WGS) entry which is preliminary data.</text>
</comment>
<dbReference type="GO" id="GO:0001080">
    <property type="term" value="P:nitrogen catabolite activation of transcription from RNA polymerase II promoter"/>
    <property type="evidence" value="ECO:0007669"/>
    <property type="project" value="TreeGrafter"/>
</dbReference>
<dbReference type="GO" id="GO:0005634">
    <property type="term" value="C:nucleus"/>
    <property type="evidence" value="ECO:0007669"/>
    <property type="project" value="TreeGrafter"/>
</dbReference>
<dbReference type="GO" id="GO:0003677">
    <property type="term" value="F:DNA binding"/>
    <property type="evidence" value="ECO:0007669"/>
    <property type="project" value="InterPro"/>
</dbReference>
<dbReference type="AlphaFoldDB" id="A0A093XN68"/>
<organism evidence="3">
    <name type="scientific">Talaromyces marneffei PM1</name>
    <dbReference type="NCBI Taxonomy" id="1077442"/>
    <lineage>
        <taxon>Eukaryota</taxon>
        <taxon>Fungi</taxon>
        <taxon>Dikarya</taxon>
        <taxon>Ascomycota</taxon>
        <taxon>Pezizomycotina</taxon>
        <taxon>Eurotiomycetes</taxon>
        <taxon>Eurotiomycetidae</taxon>
        <taxon>Eurotiales</taxon>
        <taxon>Trichocomaceae</taxon>
        <taxon>Talaromyces</taxon>
        <taxon>Talaromyces sect. Talaromyces</taxon>
    </lineage>
</organism>
<keyword evidence="1" id="KW-0539">Nucleus</keyword>
<evidence type="ECO:0000256" key="1">
    <source>
        <dbReference type="ARBA" id="ARBA00023242"/>
    </source>
</evidence>
<dbReference type="EMBL" id="JPOX01000018">
    <property type="protein sequence ID" value="KFX46678.1"/>
    <property type="molecule type" value="Genomic_DNA"/>
</dbReference>
<dbReference type="GO" id="GO:0008270">
    <property type="term" value="F:zinc ion binding"/>
    <property type="evidence" value="ECO:0007669"/>
    <property type="project" value="InterPro"/>
</dbReference>